<dbReference type="PANTHER" id="PTHR21421:SF29">
    <property type="entry name" value="GUSTATORY RECEPTOR 5A FOR TREHALOSE-RELATED"/>
    <property type="match status" value="1"/>
</dbReference>
<evidence type="ECO:0000256" key="4">
    <source>
        <dbReference type="ARBA" id="ARBA00022692"/>
    </source>
</evidence>
<feature type="transmembrane region" description="Helical" evidence="8">
    <location>
        <begin position="148"/>
        <end position="170"/>
    </location>
</feature>
<evidence type="ECO:0000256" key="1">
    <source>
        <dbReference type="ARBA" id="ARBA00004651"/>
    </source>
</evidence>
<keyword evidence="10" id="KW-1185">Reference proteome</keyword>
<evidence type="ECO:0008006" key="11">
    <source>
        <dbReference type="Google" id="ProtNLM"/>
    </source>
</evidence>
<accession>A0A835G6F8</accession>
<keyword evidence="4 8" id="KW-0812">Transmembrane</keyword>
<dbReference type="AlphaFoldDB" id="A0A835G6F8"/>
<name>A0A835G6F8_SPOEX</name>
<evidence type="ECO:0000256" key="6">
    <source>
        <dbReference type="ARBA" id="ARBA00023136"/>
    </source>
</evidence>
<feature type="transmembrane region" description="Helical" evidence="8">
    <location>
        <begin position="397"/>
        <end position="418"/>
    </location>
</feature>
<keyword evidence="6 8" id="KW-0472">Membrane</keyword>
<reference evidence="9" key="1">
    <citation type="submission" date="2020-08" db="EMBL/GenBank/DDBJ databases">
        <title>Spodoptera exigua strain:BAW_Kor-Di-RS1 Genome sequencing and assembly.</title>
        <authorList>
            <person name="Kim J."/>
            <person name="Nam H.Y."/>
            <person name="Kwon M."/>
            <person name="Choi J.H."/>
            <person name="Cho S.R."/>
            <person name="Kim G.-H."/>
        </authorList>
    </citation>
    <scope>NUCLEOTIDE SEQUENCE</scope>
    <source>
        <strain evidence="9">BAW_Kor-Di-RS1</strain>
        <tissue evidence="9">Whole-body</tissue>
    </source>
</reference>
<keyword evidence="5 8" id="KW-1133">Transmembrane helix</keyword>
<dbReference type="PANTHER" id="PTHR21421">
    <property type="entry name" value="GUSTATORY RECEPTOR"/>
    <property type="match status" value="1"/>
</dbReference>
<evidence type="ECO:0000256" key="7">
    <source>
        <dbReference type="ARBA" id="ARBA00023170"/>
    </source>
</evidence>
<feature type="transmembrane region" description="Helical" evidence="8">
    <location>
        <begin position="182"/>
        <end position="200"/>
    </location>
</feature>
<dbReference type="GO" id="GO:0005886">
    <property type="term" value="C:plasma membrane"/>
    <property type="evidence" value="ECO:0007669"/>
    <property type="project" value="UniProtKB-SubCell"/>
</dbReference>
<proteinExistence type="inferred from homology"/>
<dbReference type="GO" id="GO:0033041">
    <property type="term" value="F:sweet taste receptor activity"/>
    <property type="evidence" value="ECO:0007669"/>
    <property type="project" value="TreeGrafter"/>
</dbReference>
<dbReference type="EMBL" id="JACKWZ010000554">
    <property type="protein sequence ID" value="KAF9406735.1"/>
    <property type="molecule type" value="Genomic_DNA"/>
</dbReference>
<dbReference type="Proteomes" id="UP000648187">
    <property type="component" value="Unassembled WGS sequence"/>
</dbReference>
<dbReference type="InterPro" id="IPR009318">
    <property type="entry name" value="Gustatory_rcpt"/>
</dbReference>
<organism evidence="9 10">
    <name type="scientific">Spodoptera exigua</name>
    <name type="common">Beet armyworm</name>
    <name type="synonym">Noctua fulgens</name>
    <dbReference type="NCBI Taxonomy" id="7107"/>
    <lineage>
        <taxon>Eukaryota</taxon>
        <taxon>Metazoa</taxon>
        <taxon>Ecdysozoa</taxon>
        <taxon>Arthropoda</taxon>
        <taxon>Hexapoda</taxon>
        <taxon>Insecta</taxon>
        <taxon>Pterygota</taxon>
        <taxon>Neoptera</taxon>
        <taxon>Endopterygota</taxon>
        <taxon>Lepidoptera</taxon>
        <taxon>Glossata</taxon>
        <taxon>Ditrysia</taxon>
        <taxon>Noctuoidea</taxon>
        <taxon>Noctuidae</taxon>
        <taxon>Amphipyrinae</taxon>
        <taxon>Spodoptera</taxon>
    </lineage>
</organism>
<keyword evidence="3" id="KW-1003">Cell membrane</keyword>
<feature type="transmembrane region" description="Helical" evidence="8">
    <location>
        <begin position="346"/>
        <end position="367"/>
    </location>
</feature>
<evidence type="ECO:0000256" key="2">
    <source>
        <dbReference type="ARBA" id="ARBA00005327"/>
    </source>
</evidence>
<feature type="transmembrane region" description="Helical" evidence="8">
    <location>
        <begin position="469"/>
        <end position="489"/>
    </location>
</feature>
<evidence type="ECO:0000256" key="3">
    <source>
        <dbReference type="ARBA" id="ARBA00022475"/>
    </source>
</evidence>
<dbReference type="Pfam" id="PF06151">
    <property type="entry name" value="Trehalose_recp"/>
    <property type="match status" value="1"/>
</dbReference>
<comment type="similarity">
    <text evidence="2">Belongs to the insect chemoreceptor superfamily. Gustatory receptor (GR) family. Gr5a subfamily.</text>
</comment>
<comment type="subcellular location">
    <subcellularLocation>
        <location evidence="1">Cell membrane</location>
        <topology evidence="1">Multi-pass membrane protein</topology>
    </subcellularLocation>
</comment>
<sequence>MVKYINFIAGIPPTQDPPLFITSTIHLYKKSISQTLMRNLWNTVISSIGVGSVNTVNSLFKSWGKIAPTYTMDLYSLEKFKKYKKDWNPVNIKHQEQVIPAKEKPCSTFQSAMKVTLTIGQCFGLNPVQGIRGDDPAKLRFKLLSWRCAYTAISLVGQFTMAFVLFLSLFKEASSTVDTATALLFYSFGFTTTILFFRIATKWPKLCMVIAKAESADPNTDAKLKRNFNIACGIILSLAFLEHGFSELHGISIALDCHPEKPLYETFMRDSFAWLFLYLPYNDFIGFLSHFFNIQCTFNWNFSDVFVICMSMYLTARLEQVNQRIIAAKDKDYNRSVHLVRQVDKIIGGVVFISFASNLFFVCSQLLHTLAGGIRAAPKCRPDLNTDRRFFGGYEHAVYFAFSFLFLVVRSLTVSLTASKVHAASIEPAHALYDVSSANYCVEVERFLDQIHGDTVALSGLQFFHVKRGLILTIAGTIVTYELVLMQFTGITPSSPEPG</sequence>
<evidence type="ECO:0000256" key="5">
    <source>
        <dbReference type="ARBA" id="ARBA00022989"/>
    </source>
</evidence>
<evidence type="ECO:0000313" key="10">
    <source>
        <dbReference type="Proteomes" id="UP000648187"/>
    </source>
</evidence>
<feature type="transmembrane region" description="Helical" evidence="8">
    <location>
        <begin position="272"/>
        <end position="292"/>
    </location>
</feature>
<gene>
    <name evidence="9" type="ORF">HW555_012998</name>
</gene>
<evidence type="ECO:0000256" key="8">
    <source>
        <dbReference type="SAM" id="Phobius"/>
    </source>
</evidence>
<evidence type="ECO:0000313" key="9">
    <source>
        <dbReference type="EMBL" id="KAF9406735.1"/>
    </source>
</evidence>
<protein>
    <recommendedName>
        <fullName evidence="11">Gustatory receptor</fullName>
    </recommendedName>
</protein>
<keyword evidence="7" id="KW-0675">Receptor</keyword>
<comment type="caution">
    <text evidence="9">The sequence shown here is derived from an EMBL/GenBank/DDBJ whole genome shotgun (WGS) entry which is preliminary data.</text>
</comment>